<dbReference type="Proteomes" id="UP001057279">
    <property type="component" value="Linkage Group LG02"/>
</dbReference>
<gene>
    <name evidence="1" type="ORF">MJG53_003109</name>
</gene>
<organism evidence="1 2">
    <name type="scientific">Ovis ammon polii x Ovis aries</name>
    <dbReference type="NCBI Taxonomy" id="2918886"/>
    <lineage>
        <taxon>Eukaryota</taxon>
        <taxon>Metazoa</taxon>
        <taxon>Chordata</taxon>
        <taxon>Craniata</taxon>
        <taxon>Vertebrata</taxon>
        <taxon>Euteleostomi</taxon>
        <taxon>Mammalia</taxon>
        <taxon>Eutheria</taxon>
        <taxon>Laurasiatheria</taxon>
        <taxon>Artiodactyla</taxon>
        <taxon>Ruminantia</taxon>
        <taxon>Pecora</taxon>
        <taxon>Bovidae</taxon>
        <taxon>Caprinae</taxon>
        <taxon>Ovis</taxon>
    </lineage>
</organism>
<sequence length="230" mass="24661">MKQQMLVVVAASSKDSASCAKADCGFPESDLQTLAASPTVQHEGELVTQLLASHVCSFSYLLSSQAKSLLEVDTVVTPCVSPVQPHALALRSPLRLQGPISSLPFCTSPPTGAPGELLSDAHSTTLHSSRRPLHHICGFADASPTRTEGCAGSTVAGKHPRHHGEICRLERLMMVFPSPNSEIERTSPTQESDFQTVSETAFQLVPEASVKLLRGPPSDKRHRVDFVPFS</sequence>
<keyword evidence="2" id="KW-1185">Reference proteome</keyword>
<accession>A0ACB9VG41</accession>
<evidence type="ECO:0000313" key="2">
    <source>
        <dbReference type="Proteomes" id="UP001057279"/>
    </source>
</evidence>
<protein>
    <submittedName>
        <fullName evidence="1">Uncharacterized protein</fullName>
    </submittedName>
</protein>
<dbReference type="EMBL" id="CM043027">
    <property type="protein sequence ID" value="KAI4588701.1"/>
    <property type="molecule type" value="Genomic_DNA"/>
</dbReference>
<comment type="caution">
    <text evidence="1">The sequence shown here is derived from an EMBL/GenBank/DDBJ whole genome shotgun (WGS) entry which is preliminary data.</text>
</comment>
<proteinExistence type="predicted"/>
<evidence type="ECO:0000313" key="1">
    <source>
        <dbReference type="EMBL" id="KAI4588701.1"/>
    </source>
</evidence>
<name>A0ACB9VG41_9CETA</name>
<reference evidence="1" key="1">
    <citation type="submission" date="2022-03" db="EMBL/GenBank/DDBJ databases">
        <title>Genomic analyses of argali, domestic sheep and their hybrids provide insights into chromosomal evolution, heterosis and genetic basis of agronomic traits.</title>
        <authorList>
            <person name="Li M."/>
        </authorList>
    </citation>
    <scope>NUCLEOTIDE SEQUENCE</scope>
    <source>
        <strain evidence="1">F1 hybrid</strain>
    </source>
</reference>